<evidence type="ECO:0000313" key="4">
    <source>
        <dbReference type="Proteomes" id="UP000216446"/>
    </source>
</evidence>
<reference evidence="3 4" key="1">
    <citation type="submission" date="2016-11" db="EMBL/GenBank/DDBJ databases">
        <title>Study of marine rhodopsin-containing bacteria.</title>
        <authorList>
            <person name="Yoshizawa S."/>
            <person name="Kumagai Y."/>
            <person name="Kogure K."/>
        </authorList>
    </citation>
    <scope>NUCLEOTIDE SEQUENCE [LARGE SCALE GENOMIC DNA]</scope>
    <source>
        <strain evidence="3 4">SG-29</strain>
    </source>
</reference>
<feature type="compositionally biased region" description="Acidic residues" evidence="1">
    <location>
        <begin position="1"/>
        <end position="10"/>
    </location>
</feature>
<dbReference type="InterPro" id="IPR018960">
    <property type="entry name" value="DUF1990"/>
</dbReference>
<evidence type="ECO:0000313" key="3">
    <source>
        <dbReference type="EMBL" id="OZC04705.1"/>
    </source>
</evidence>
<proteinExistence type="predicted"/>
<feature type="region of interest" description="Disordered" evidence="1">
    <location>
        <begin position="1"/>
        <end position="41"/>
    </location>
</feature>
<protein>
    <recommendedName>
        <fullName evidence="2">DUF1990 domain-containing protein</fullName>
    </recommendedName>
</protein>
<feature type="domain" description="DUF1990" evidence="2">
    <location>
        <begin position="17"/>
        <end position="180"/>
    </location>
</feature>
<feature type="region of interest" description="Disordered" evidence="1">
    <location>
        <begin position="197"/>
        <end position="231"/>
    </location>
</feature>
<evidence type="ECO:0000259" key="2">
    <source>
        <dbReference type="Pfam" id="PF09348"/>
    </source>
</evidence>
<name>A0A259U3X9_9BACT</name>
<dbReference type="AlphaFoldDB" id="A0A259U3X9"/>
<feature type="compositionally biased region" description="Basic and acidic residues" evidence="1">
    <location>
        <begin position="11"/>
        <end position="28"/>
    </location>
</feature>
<feature type="compositionally biased region" description="Basic and acidic residues" evidence="1">
    <location>
        <begin position="215"/>
        <end position="231"/>
    </location>
</feature>
<feature type="compositionally biased region" description="Pro residues" evidence="1">
    <location>
        <begin position="31"/>
        <end position="40"/>
    </location>
</feature>
<dbReference type="InParanoid" id="A0A259U3X9"/>
<sequence>MALNFDPDDLREEHAESNGWHVDRHEVDLPAEPPGPPLAPEAPRASWAVACRIVRAYEFPDPKLITGVFEPDGDLEGRPMLLRARFLAFRFWLPVRVAEVVDETRETDRGSAQVWGYSYTTLEGHFEKGQIWFEVWKWTDSGEVAFRIRAVSKPETIRNPFYRIGFKLFGRRLQLQFAHRALERMQRFVSEELAARAASVPAKPREAPEVAPASHDAEAAERLDEAERDAS</sequence>
<evidence type="ECO:0000256" key="1">
    <source>
        <dbReference type="SAM" id="MobiDB-lite"/>
    </source>
</evidence>
<dbReference type="Pfam" id="PF09348">
    <property type="entry name" value="DUF1990"/>
    <property type="match status" value="1"/>
</dbReference>
<keyword evidence="4" id="KW-1185">Reference proteome</keyword>
<dbReference type="Proteomes" id="UP000216446">
    <property type="component" value="Unassembled WGS sequence"/>
</dbReference>
<organism evidence="3 4">
    <name type="scientific">Rubricoccus marinus</name>
    <dbReference type="NCBI Taxonomy" id="716817"/>
    <lineage>
        <taxon>Bacteria</taxon>
        <taxon>Pseudomonadati</taxon>
        <taxon>Rhodothermota</taxon>
        <taxon>Rhodothermia</taxon>
        <taxon>Rhodothermales</taxon>
        <taxon>Rubricoccaceae</taxon>
        <taxon>Rubricoccus</taxon>
    </lineage>
</organism>
<comment type="caution">
    <text evidence="3">The sequence shown here is derived from an EMBL/GenBank/DDBJ whole genome shotgun (WGS) entry which is preliminary data.</text>
</comment>
<dbReference type="EMBL" id="MQWB01000001">
    <property type="protein sequence ID" value="OZC04705.1"/>
    <property type="molecule type" value="Genomic_DNA"/>
</dbReference>
<gene>
    <name evidence="3" type="ORF">BSZ36_11410</name>
</gene>
<accession>A0A259U3X9</accession>
<dbReference type="OrthoDB" id="120660at2"/>